<comment type="similarity">
    <text evidence="10">Belongs to the adenylate cyclase family. DacA/CdaA subfamily.</text>
</comment>
<dbReference type="GO" id="GO:0006171">
    <property type="term" value="P:cAMP biosynthetic process"/>
    <property type="evidence" value="ECO:0007669"/>
    <property type="project" value="InterPro"/>
</dbReference>
<dbReference type="InterPro" id="IPR034701">
    <property type="entry name" value="CdaA"/>
</dbReference>
<dbReference type="GO" id="GO:0005524">
    <property type="term" value="F:ATP binding"/>
    <property type="evidence" value="ECO:0007669"/>
    <property type="project" value="UniProtKB-UniRule"/>
</dbReference>
<dbReference type="SUPFAM" id="SSF143597">
    <property type="entry name" value="YojJ-like"/>
    <property type="match status" value="1"/>
</dbReference>
<dbReference type="AlphaFoldDB" id="A0A9D1VCW9"/>
<keyword evidence="3 10" id="KW-0808">Transferase</keyword>
<protein>
    <recommendedName>
        <fullName evidence="10">Diadenylate cyclase</fullName>
        <shortName evidence="10">DAC</shortName>
        <ecNumber evidence="10">2.7.7.85</ecNumber>
    </recommendedName>
    <alternativeName>
        <fullName evidence="10">Cyclic-di-AMP synthase</fullName>
        <shortName evidence="10">c-di-AMP synthase</shortName>
    </alternativeName>
</protein>
<comment type="caution">
    <text evidence="12">The sequence shown here is derived from an EMBL/GenBank/DDBJ whole genome shotgun (WGS) entry which is preliminary data.</text>
</comment>
<sequence length="266" mass="29513">MSLLEYIRAAFEVLVLAVIFYQVYRAYRDSPSATIFIGLIALVVVGFLLLKLIGAGVLEHIVTVIFAGPGLVLVVLFQPEIRTVLAKFSRKIMTGRMWTHADSHSDEFMQRVKEAVTYMASRRIGALLVFCRTNRLDDIDHYDRGTKIDAIFTPALVETIFYTGSPLHDGAAVIIRERIASAGAILPVSERNPIDASMGLRHRAAMGIAEKSDAVVVVVSEEKGRITLFYGQKVQTDISVNLLCERLSSLLYNHADDIENQEVSDV</sequence>
<evidence type="ECO:0000256" key="3">
    <source>
        <dbReference type="ARBA" id="ARBA00022679"/>
    </source>
</evidence>
<dbReference type="InterPro" id="IPR050338">
    <property type="entry name" value="DisA"/>
</dbReference>
<evidence type="ECO:0000256" key="1">
    <source>
        <dbReference type="ARBA" id="ARBA00000877"/>
    </source>
</evidence>
<dbReference type="Gene3D" id="3.40.1700.10">
    <property type="entry name" value="DNA integrity scanning protein, DisA, N-terminal domain"/>
    <property type="match status" value="1"/>
</dbReference>
<evidence type="ECO:0000256" key="4">
    <source>
        <dbReference type="ARBA" id="ARBA00022692"/>
    </source>
</evidence>
<proteinExistence type="inferred from homology"/>
<organism evidence="12 13">
    <name type="scientific">Candidatus Akkermansia intestinigallinarum</name>
    <dbReference type="NCBI Taxonomy" id="2838431"/>
    <lineage>
        <taxon>Bacteria</taxon>
        <taxon>Pseudomonadati</taxon>
        <taxon>Verrucomicrobiota</taxon>
        <taxon>Verrucomicrobiia</taxon>
        <taxon>Verrucomicrobiales</taxon>
        <taxon>Akkermansiaceae</taxon>
        <taxon>Akkermansia</taxon>
    </lineage>
</organism>
<evidence type="ECO:0000256" key="2">
    <source>
        <dbReference type="ARBA" id="ARBA00022475"/>
    </source>
</evidence>
<evidence type="ECO:0000256" key="7">
    <source>
        <dbReference type="ARBA" id="ARBA00022840"/>
    </source>
</evidence>
<keyword evidence="6 10" id="KW-0547">Nucleotide-binding</keyword>
<dbReference type="GO" id="GO:0106408">
    <property type="term" value="F:diadenylate cyclase activity"/>
    <property type="evidence" value="ECO:0007669"/>
    <property type="project" value="UniProtKB-EC"/>
</dbReference>
<evidence type="ECO:0000256" key="6">
    <source>
        <dbReference type="ARBA" id="ARBA00022741"/>
    </source>
</evidence>
<dbReference type="PANTHER" id="PTHR34185:SF1">
    <property type="entry name" value="DIADENYLATE CYCLASE"/>
    <property type="match status" value="1"/>
</dbReference>
<evidence type="ECO:0000256" key="5">
    <source>
        <dbReference type="ARBA" id="ARBA00022695"/>
    </source>
</evidence>
<dbReference type="GO" id="GO:0004016">
    <property type="term" value="F:adenylate cyclase activity"/>
    <property type="evidence" value="ECO:0007669"/>
    <property type="project" value="UniProtKB-UniRule"/>
</dbReference>
<keyword evidence="5 10" id="KW-0548">Nucleotidyltransferase</keyword>
<keyword evidence="4 10" id="KW-0812">Transmembrane</keyword>
<reference evidence="12" key="1">
    <citation type="journal article" date="2021" name="PeerJ">
        <title>Extensive microbial diversity within the chicken gut microbiome revealed by metagenomics and culture.</title>
        <authorList>
            <person name="Gilroy R."/>
            <person name="Ravi A."/>
            <person name="Getino M."/>
            <person name="Pursley I."/>
            <person name="Horton D.L."/>
            <person name="Alikhan N.F."/>
            <person name="Baker D."/>
            <person name="Gharbi K."/>
            <person name="Hall N."/>
            <person name="Watson M."/>
            <person name="Adriaenssens E.M."/>
            <person name="Foster-Nyarko E."/>
            <person name="Jarju S."/>
            <person name="Secka A."/>
            <person name="Antonio M."/>
            <person name="Oren A."/>
            <person name="Chaudhuri R.R."/>
            <person name="La Ragione R."/>
            <person name="Hildebrand F."/>
            <person name="Pallen M.J."/>
        </authorList>
    </citation>
    <scope>NUCLEOTIDE SEQUENCE</scope>
    <source>
        <strain evidence="12">14975</strain>
    </source>
</reference>
<dbReference type="Proteomes" id="UP000823964">
    <property type="component" value="Unassembled WGS sequence"/>
</dbReference>
<dbReference type="HAMAP" id="MF_01499">
    <property type="entry name" value="DacA"/>
    <property type="match status" value="1"/>
</dbReference>
<evidence type="ECO:0000256" key="9">
    <source>
        <dbReference type="ARBA" id="ARBA00023136"/>
    </source>
</evidence>
<feature type="transmembrane region" description="Helical" evidence="10">
    <location>
        <begin position="60"/>
        <end position="77"/>
    </location>
</feature>
<dbReference type="InterPro" id="IPR003390">
    <property type="entry name" value="DNA_integrity_scan_DisA_N"/>
</dbReference>
<evidence type="ECO:0000313" key="13">
    <source>
        <dbReference type="Proteomes" id="UP000823964"/>
    </source>
</evidence>
<dbReference type="PANTHER" id="PTHR34185">
    <property type="entry name" value="DIADENYLATE CYCLASE"/>
    <property type="match status" value="1"/>
</dbReference>
<comment type="caution">
    <text evidence="10">Lacks conserved residue(s) required for the propagation of feature annotation.</text>
</comment>
<evidence type="ECO:0000259" key="11">
    <source>
        <dbReference type="PROSITE" id="PS51794"/>
    </source>
</evidence>
<dbReference type="PROSITE" id="PS51794">
    <property type="entry name" value="DAC"/>
    <property type="match status" value="1"/>
</dbReference>
<reference evidence="12" key="2">
    <citation type="submission" date="2021-04" db="EMBL/GenBank/DDBJ databases">
        <authorList>
            <person name="Gilroy R."/>
        </authorList>
    </citation>
    <scope>NUCLEOTIDE SEQUENCE</scope>
    <source>
        <strain evidence="12">14975</strain>
    </source>
</reference>
<keyword evidence="7 10" id="KW-0067">ATP-binding</keyword>
<comment type="subunit">
    <text evidence="10">Probably a homodimer.</text>
</comment>
<evidence type="ECO:0000256" key="8">
    <source>
        <dbReference type="ARBA" id="ARBA00022989"/>
    </source>
</evidence>
<comment type="function">
    <text evidence="10">Catalyzes the condensation of 2 ATP molecules into cyclic di-AMP (c-di-AMP), a second messenger used to regulate differing processes in different bacteria.</text>
</comment>
<dbReference type="PIRSF" id="PIRSF004793">
    <property type="entry name" value="UCP004793"/>
    <property type="match status" value="1"/>
</dbReference>
<dbReference type="InterPro" id="IPR014046">
    <property type="entry name" value="C-di-AMP_synthase"/>
</dbReference>
<dbReference type="EC" id="2.7.7.85" evidence="10"/>
<feature type="transmembrane region" description="Helical" evidence="10">
    <location>
        <begin position="36"/>
        <end position="54"/>
    </location>
</feature>
<feature type="transmembrane region" description="Helical" evidence="10">
    <location>
        <begin position="6"/>
        <end position="24"/>
    </location>
</feature>
<comment type="catalytic activity">
    <reaction evidence="1 10">
        <text>2 ATP = 3',3'-c-di-AMP + 2 diphosphate</text>
        <dbReference type="Rhea" id="RHEA:35655"/>
        <dbReference type="ChEBI" id="CHEBI:30616"/>
        <dbReference type="ChEBI" id="CHEBI:33019"/>
        <dbReference type="ChEBI" id="CHEBI:71500"/>
        <dbReference type="EC" id="2.7.7.85"/>
    </reaction>
</comment>
<evidence type="ECO:0000313" key="12">
    <source>
        <dbReference type="EMBL" id="HIX20485.1"/>
    </source>
</evidence>
<evidence type="ECO:0000256" key="10">
    <source>
        <dbReference type="HAMAP-Rule" id="MF_01499"/>
    </source>
</evidence>
<dbReference type="Pfam" id="PF02457">
    <property type="entry name" value="DAC"/>
    <property type="match status" value="1"/>
</dbReference>
<feature type="domain" description="DAC" evidence="11">
    <location>
        <begin position="78"/>
        <end position="240"/>
    </location>
</feature>
<name>A0A9D1VCW9_9BACT</name>
<dbReference type="InterPro" id="IPR045585">
    <property type="entry name" value="CdaA_N"/>
</dbReference>
<accession>A0A9D1VCW9</accession>
<keyword evidence="8 10" id="KW-1133">Transmembrane helix</keyword>
<dbReference type="Pfam" id="PF19293">
    <property type="entry name" value="CdaA_N"/>
    <property type="match status" value="1"/>
</dbReference>
<dbReference type="InterPro" id="IPR036888">
    <property type="entry name" value="DNA_integrity_DisA_N_sf"/>
</dbReference>
<gene>
    <name evidence="10" type="primary">dacA</name>
    <name evidence="12" type="ORF">H9862_07800</name>
</gene>
<keyword evidence="9 10" id="KW-0472">Membrane</keyword>
<keyword evidence="2 10" id="KW-1003">Cell membrane</keyword>
<dbReference type="EMBL" id="DXFQ01000145">
    <property type="protein sequence ID" value="HIX20485.1"/>
    <property type="molecule type" value="Genomic_DNA"/>
</dbReference>